<evidence type="ECO:0000256" key="1">
    <source>
        <dbReference type="ARBA" id="ARBA00003469"/>
    </source>
</evidence>
<dbReference type="GO" id="GO:0046872">
    <property type="term" value="F:metal ion binding"/>
    <property type="evidence" value="ECO:0007669"/>
    <property type="project" value="UniProtKB-KW"/>
</dbReference>
<dbReference type="GO" id="GO:0016740">
    <property type="term" value="F:transferase activity"/>
    <property type="evidence" value="ECO:0007669"/>
    <property type="project" value="UniProtKB-KW"/>
</dbReference>
<dbReference type="PANTHER" id="PTHR31528">
    <property type="entry name" value="4-AMINO-5-HYDROXYMETHYL-2-METHYLPYRIMIDINE PHOSPHATE SYNTHASE THI11-RELATED"/>
    <property type="match status" value="1"/>
</dbReference>
<dbReference type="InterPro" id="IPR006311">
    <property type="entry name" value="TAT_signal"/>
</dbReference>
<evidence type="ECO:0000256" key="13">
    <source>
        <dbReference type="SAM" id="Phobius"/>
    </source>
</evidence>
<feature type="region of interest" description="Disordered" evidence="12">
    <location>
        <begin position="1"/>
        <end position="37"/>
    </location>
</feature>
<keyword evidence="6" id="KW-0479">Metal-binding</keyword>
<evidence type="ECO:0000313" key="15">
    <source>
        <dbReference type="EMBL" id="XDI04199.1"/>
    </source>
</evidence>
<comment type="subunit">
    <text evidence="4">Homodimer.</text>
</comment>
<dbReference type="Pfam" id="PF09084">
    <property type="entry name" value="NMT1"/>
    <property type="match status" value="1"/>
</dbReference>
<comment type="similarity">
    <text evidence="3">Belongs to the NMT1/THI5 family.</text>
</comment>
<dbReference type="PROSITE" id="PS51318">
    <property type="entry name" value="TAT"/>
    <property type="match status" value="1"/>
</dbReference>
<keyword evidence="8" id="KW-0784">Thiamine biosynthesis</keyword>
<evidence type="ECO:0000256" key="3">
    <source>
        <dbReference type="ARBA" id="ARBA00009406"/>
    </source>
</evidence>
<dbReference type="AlphaFoldDB" id="A0AB39BCZ3"/>
<evidence type="ECO:0000256" key="2">
    <source>
        <dbReference type="ARBA" id="ARBA00004948"/>
    </source>
</evidence>
<dbReference type="InterPro" id="IPR015168">
    <property type="entry name" value="SsuA/THI5"/>
</dbReference>
<comment type="catalytic activity">
    <reaction evidence="11">
        <text>N(6)-(pyridoxal phosphate)-L-lysyl-[4-amino-5-hydroxymethyl-2-methylpyrimidine phosphate synthase] + L-histidyl-[4-amino-5-hydroxymethyl-2-methylpyrimidine phosphate synthase] + 2 Fe(3+) + 4 H2O = L-lysyl-[4-amino-5-hydroxymethyl-2-methylpyrimidine phosphate synthase] + (2S)-2-amino-5-hydroxy-4-oxopentanoyl-[4-amino-5-hydroxymethyl-2-methylpyrimidine phosphate synthase] + 4-amino-2-methyl-5-(phosphooxymethyl)pyrimidine + 3-oxopropanoate + 2 Fe(2+) + 2 H(+)</text>
        <dbReference type="Rhea" id="RHEA:65756"/>
        <dbReference type="Rhea" id="RHEA-COMP:16892"/>
        <dbReference type="Rhea" id="RHEA-COMP:16893"/>
        <dbReference type="Rhea" id="RHEA-COMP:16894"/>
        <dbReference type="Rhea" id="RHEA-COMP:16895"/>
        <dbReference type="ChEBI" id="CHEBI:15377"/>
        <dbReference type="ChEBI" id="CHEBI:15378"/>
        <dbReference type="ChEBI" id="CHEBI:29033"/>
        <dbReference type="ChEBI" id="CHEBI:29034"/>
        <dbReference type="ChEBI" id="CHEBI:29969"/>
        <dbReference type="ChEBI" id="CHEBI:29979"/>
        <dbReference type="ChEBI" id="CHEBI:33190"/>
        <dbReference type="ChEBI" id="CHEBI:58354"/>
        <dbReference type="ChEBI" id="CHEBI:143915"/>
        <dbReference type="ChEBI" id="CHEBI:157692"/>
    </reaction>
    <physiologicalReaction direction="left-to-right" evidence="11">
        <dbReference type="Rhea" id="RHEA:65757"/>
    </physiologicalReaction>
</comment>
<keyword evidence="7" id="KW-0663">Pyridoxal phosphate</keyword>
<evidence type="ECO:0000256" key="11">
    <source>
        <dbReference type="ARBA" id="ARBA00048179"/>
    </source>
</evidence>
<dbReference type="RefSeq" id="WP_368496608.1">
    <property type="nucleotide sequence ID" value="NZ_CP162511.1"/>
</dbReference>
<dbReference type="Gene3D" id="3.40.190.10">
    <property type="entry name" value="Periplasmic binding protein-like II"/>
    <property type="match status" value="2"/>
</dbReference>
<evidence type="ECO:0000256" key="10">
    <source>
        <dbReference type="ARBA" id="ARBA00033171"/>
    </source>
</evidence>
<evidence type="ECO:0000256" key="8">
    <source>
        <dbReference type="ARBA" id="ARBA00022977"/>
    </source>
</evidence>
<evidence type="ECO:0000256" key="4">
    <source>
        <dbReference type="ARBA" id="ARBA00011738"/>
    </source>
</evidence>
<keyword evidence="5" id="KW-0808">Transferase</keyword>
<evidence type="ECO:0000256" key="6">
    <source>
        <dbReference type="ARBA" id="ARBA00022723"/>
    </source>
</evidence>
<gene>
    <name evidence="15" type="ORF">ABFY20_12670</name>
</gene>
<keyword evidence="9" id="KW-0408">Iron</keyword>
<keyword evidence="13" id="KW-0812">Transmembrane</keyword>
<sequence>MNASPTRTTRTTSPLNTARLSTAHPGTTGPTSTRRRTLRRAAVVAASAALAVTLAACSSSAPASEGGSTASGEADLGTAGIALSWIKNYEFAGYFYADRDGDYTANGLDSVDIIAGGGTTNPWDSVLAGQATIGLASDLTGVTGSVEDGAPLTIIGAQFVKSPVGFVSLAANPIASVDDLKGKTLGVDAGGKLAVEAVLRANDLPADTVTFVSVPNGIDPLMNGDVDGLIGFLTNYPLAVEAAGGDAVTLSFSDAGYAQMGDAVVVSTDALKNDREKVKAVMKSVIEGWNTALTDGPQGIADIAMEYGGSENDLDPALQLSSATVLPSFMLTDDTVANGIFTISPELAEQAVTSLAAAGIDTSADSLFDLSLLDEVYAENPELIPGFEVPQG</sequence>
<feature type="compositionally biased region" description="Low complexity" evidence="12">
    <location>
        <begin position="1"/>
        <end position="18"/>
    </location>
</feature>
<proteinExistence type="inferred from homology"/>
<evidence type="ECO:0000256" key="9">
    <source>
        <dbReference type="ARBA" id="ARBA00023004"/>
    </source>
</evidence>
<reference evidence="15" key="1">
    <citation type="submission" date="2024-05" db="EMBL/GenBank/DDBJ databases">
        <title>Herbiconiux sp. A18JL235.</title>
        <authorList>
            <person name="Zhang G."/>
        </authorList>
    </citation>
    <scope>NUCLEOTIDE SEQUENCE</scope>
    <source>
        <strain evidence="15">A18JL235</strain>
    </source>
</reference>
<dbReference type="GO" id="GO:0009228">
    <property type="term" value="P:thiamine biosynthetic process"/>
    <property type="evidence" value="ECO:0007669"/>
    <property type="project" value="UniProtKB-KW"/>
</dbReference>
<evidence type="ECO:0000256" key="5">
    <source>
        <dbReference type="ARBA" id="ARBA00022679"/>
    </source>
</evidence>
<evidence type="ECO:0000256" key="12">
    <source>
        <dbReference type="SAM" id="MobiDB-lite"/>
    </source>
</evidence>
<accession>A0AB39BCZ3</accession>
<evidence type="ECO:0000256" key="7">
    <source>
        <dbReference type="ARBA" id="ARBA00022898"/>
    </source>
</evidence>
<comment type="function">
    <text evidence="1">Responsible for the formation of the pyrimidine heterocycle in the thiamine biosynthesis pathway. Catalyzes the formation of hydroxymethylpyrimidine phosphate (HMP-P) from histidine and pyridoxal phosphate (PLP). The protein uses PLP and the active site histidine to form HMP-P, generating an inactive enzyme. The enzyme can only undergo a single turnover, which suggests it is a suicide enzyme.</text>
</comment>
<keyword evidence="13" id="KW-0472">Membrane</keyword>
<protein>
    <recommendedName>
        <fullName evidence="10">Thiamine pyrimidine synthase</fullName>
    </recommendedName>
</protein>
<dbReference type="InterPro" id="IPR027939">
    <property type="entry name" value="NMT1/THI5"/>
</dbReference>
<keyword evidence="13" id="KW-1133">Transmembrane helix</keyword>
<name>A0AB39BCZ3_9MICO</name>
<feature type="transmembrane region" description="Helical" evidence="13">
    <location>
        <begin position="41"/>
        <end position="61"/>
    </location>
</feature>
<comment type="pathway">
    <text evidence="2">Cofactor biosynthesis; thiamine diphosphate biosynthesis.</text>
</comment>
<dbReference type="SUPFAM" id="SSF53850">
    <property type="entry name" value="Periplasmic binding protein-like II"/>
    <property type="match status" value="1"/>
</dbReference>
<dbReference type="PANTHER" id="PTHR31528:SF1">
    <property type="entry name" value="4-AMINO-5-HYDROXYMETHYL-2-METHYLPYRIMIDINE PHOSPHATE SYNTHASE THI11-RELATED"/>
    <property type="match status" value="1"/>
</dbReference>
<feature type="domain" description="SsuA/THI5-like" evidence="14">
    <location>
        <begin position="88"/>
        <end position="294"/>
    </location>
</feature>
<dbReference type="EMBL" id="CP162511">
    <property type="protein sequence ID" value="XDI04199.1"/>
    <property type="molecule type" value="Genomic_DNA"/>
</dbReference>
<evidence type="ECO:0000259" key="14">
    <source>
        <dbReference type="Pfam" id="PF09084"/>
    </source>
</evidence>
<organism evidence="15">
    <name type="scientific">Herbiconiux sp. A18JL235</name>
    <dbReference type="NCBI Taxonomy" id="3152363"/>
    <lineage>
        <taxon>Bacteria</taxon>
        <taxon>Bacillati</taxon>
        <taxon>Actinomycetota</taxon>
        <taxon>Actinomycetes</taxon>
        <taxon>Micrococcales</taxon>
        <taxon>Microbacteriaceae</taxon>
        <taxon>Herbiconiux</taxon>
    </lineage>
</organism>